<organism evidence="2 3">
    <name type="scientific">Actinopolyspora mzabensis</name>
    <dbReference type="NCBI Taxonomy" id="995066"/>
    <lineage>
        <taxon>Bacteria</taxon>
        <taxon>Bacillati</taxon>
        <taxon>Actinomycetota</taxon>
        <taxon>Actinomycetes</taxon>
        <taxon>Actinopolysporales</taxon>
        <taxon>Actinopolysporaceae</taxon>
        <taxon>Actinopolyspora</taxon>
    </lineage>
</organism>
<keyword evidence="1" id="KW-0812">Transmembrane</keyword>
<keyword evidence="3" id="KW-1185">Reference proteome</keyword>
<feature type="transmembrane region" description="Helical" evidence="1">
    <location>
        <begin position="38"/>
        <end position="59"/>
    </location>
</feature>
<gene>
    <name evidence="2" type="ORF">SAMN04487820_110188</name>
</gene>
<evidence type="ECO:0000313" key="2">
    <source>
        <dbReference type="EMBL" id="SDK65109.1"/>
    </source>
</evidence>
<keyword evidence="1" id="KW-1133">Transmembrane helix</keyword>
<accession>A0A1G9DMK5</accession>
<reference evidence="3" key="1">
    <citation type="submission" date="2016-10" db="EMBL/GenBank/DDBJ databases">
        <authorList>
            <person name="Varghese N."/>
            <person name="Submissions S."/>
        </authorList>
    </citation>
    <scope>NUCLEOTIDE SEQUENCE [LARGE SCALE GENOMIC DNA]</scope>
    <source>
        <strain evidence="3">DSM 45460</strain>
    </source>
</reference>
<protein>
    <submittedName>
        <fullName evidence="2">Uncharacterized protein</fullName>
    </submittedName>
</protein>
<proteinExistence type="predicted"/>
<evidence type="ECO:0000256" key="1">
    <source>
        <dbReference type="SAM" id="Phobius"/>
    </source>
</evidence>
<dbReference type="EMBL" id="FNFM01000010">
    <property type="protein sequence ID" value="SDK65109.1"/>
    <property type="molecule type" value="Genomic_DNA"/>
</dbReference>
<dbReference type="AlphaFoldDB" id="A0A1G9DMK5"/>
<keyword evidence="1" id="KW-0472">Membrane</keyword>
<evidence type="ECO:0000313" key="3">
    <source>
        <dbReference type="Proteomes" id="UP000199213"/>
    </source>
</evidence>
<sequence>MGHYQGEILTRKVQWIPNIYREKEVTNSIVPTTGGESMSIAAVLALLAVTLVVGPWLLLRWLSATPRRGTPHG</sequence>
<dbReference type="Proteomes" id="UP000199213">
    <property type="component" value="Unassembled WGS sequence"/>
</dbReference>
<name>A0A1G9DMK5_ACTMZ</name>